<reference evidence="2" key="1">
    <citation type="submission" date="2016-11" db="UniProtKB">
        <authorList>
            <consortium name="WormBaseParasite"/>
        </authorList>
    </citation>
    <scope>IDENTIFICATION</scope>
    <source>
        <strain evidence="2">KR3021</strain>
    </source>
</reference>
<dbReference type="WBParaSite" id="RSKR_0000868200.1">
    <property type="protein sequence ID" value="RSKR_0000868200.1"/>
    <property type="gene ID" value="RSKR_0000868200"/>
</dbReference>
<sequence length="472" mass="53588">MYRFNFMNTNDIINTEADFIYKRANQLALNLPVGDTKLQGFRITSEELSYFPISPNLLPILMHTKLFGIPLEFVNLIIALIAFAQRYPRLFWKNAHKLIELSNEDDNQHHINPSKLKNAMLLMQGEYMYLTNDNMMKQSVINLVHKNKIENGVLMPKYKMSPIVKRVLGSERPSPIPQHRPYDYSQQNLYNSQTGSQAQLNNQMRMSPAKDVHRPLITPQYTWAESGVSKQGSTVQMNDHTEHGFVNSFGTLQRTNKPNDEMCGSLRGVPTSILSGQHYGTLQNRPINPVRYSPIRHRPQPPIQQQIYDPKFQASSLYGTYGRQENMQPFNNKALNPIINKQPPQYMMNKDGTNNKILSPQTINKNGLALSYTGTLSSSNKQYETSSQFLPPSTHSAVRENSFGNYGYKKGLSTGINVPSKGNDDRFENIYGQISESSNLKKLVSVNESPRSNHSNDETVAKGMTEYATSIV</sequence>
<evidence type="ECO:0000313" key="2">
    <source>
        <dbReference type="WBParaSite" id="RSKR_0000868200.1"/>
    </source>
</evidence>
<name>A0AC35U8B7_9BILA</name>
<dbReference type="Proteomes" id="UP000095286">
    <property type="component" value="Unplaced"/>
</dbReference>
<accession>A0AC35U8B7</accession>
<proteinExistence type="predicted"/>
<organism evidence="1 2">
    <name type="scientific">Rhabditophanes sp. KR3021</name>
    <dbReference type="NCBI Taxonomy" id="114890"/>
    <lineage>
        <taxon>Eukaryota</taxon>
        <taxon>Metazoa</taxon>
        <taxon>Ecdysozoa</taxon>
        <taxon>Nematoda</taxon>
        <taxon>Chromadorea</taxon>
        <taxon>Rhabditida</taxon>
        <taxon>Tylenchina</taxon>
        <taxon>Panagrolaimomorpha</taxon>
        <taxon>Strongyloidoidea</taxon>
        <taxon>Alloionematidae</taxon>
        <taxon>Rhabditophanes</taxon>
    </lineage>
</organism>
<protein>
    <submittedName>
        <fullName evidence="2">Anaphase-promoting complex subunit 1</fullName>
    </submittedName>
</protein>
<evidence type="ECO:0000313" key="1">
    <source>
        <dbReference type="Proteomes" id="UP000095286"/>
    </source>
</evidence>